<dbReference type="SUPFAM" id="SSF54909">
    <property type="entry name" value="Dimeric alpha+beta barrel"/>
    <property type="match status" value="1"/>
</dbReference>
<organism evidence="2 3">
    <name type="scientific">Botryosphaeria dothidea</name>
    <dbReference type="NCBI Taxonomy" id="55169"/>
    <lineage>
        <taxon>Eukaryota</taxon>
        <taxon>Fungi</taxon>
        <taxon>Dikarya</taxon>
        <taxon>Ascomycota</taxon>
        <taxon>Pezizomycotina</taxon>
        <taxon>Dothideomycetes</taxon>
        <taxon>Dothideomycetes incertae sedis</taxon>
        <taxon>Botryosphaeriales</taxon>
        <taxon>Botryosphaeriaceae</taxon>
        <taxon>Botryosphaeria</taxon>
    </lineage>
</organism>
<dbReference type="OrthoDB" id="4892971at2759"/>
<dbReference type="AlphaFoldDB" id="A0A8H4IZE9"/>
<dbReference type="NCBIfam" id="TIGR02118">
    <property type="entry name" value="EthD family reductase"/>
    <property type="match status" value="1"/>
</dbReference>
<dbReference type="Proteomes" id="UP000572817">
    <property type="component" value="Unassembled WGS sequence"/>
</dbReference>
<dbReference type="Gene3D" id="3.30.70.100">
    <property type="match status" value="1"/>
</dbReference>
<keyword evidence="3" id="KW-1185">Reference proteome</keyword>
<evidence type="ECO:0000256" key="1">
    <source>
        <dbReference type="ARBA" id="ARBA00005986"/>
    </source>
</evidence>
<comment type="similarity">
    <text evidence="1">Belongs to the tpcK family.</text>
</comment>
<dbReference type="PANTHER" id="PTHR40260">
    <property type="entry name" value="BLR8190 PROTEIN"/>
    <property type="match status" value="1"/>
</dbReference>
<protein>
    <recommendedName>
        <fullName evidence="4">EthD domain-containing protein</fullName>
    </recommendedName>
</protein>
<evidence type="ECO:0000313" key="2">
    <source>
        <dbReference type="EMBL" id="KAF4310037.1"/>
    </source>
</evidence>
<dbReference type="InterPro" id="IPR009799">
    <property type="entry name" value="EthD_dom"/>
</dbReference>
<evidence type="ECO:0008006" key="4">
    <source>
        <dbReference type="Google" id="ProtNLM"/>
    </source>
</evidence>
<proteinExistence type="inferred from homology"/>
<gene>
    <name evidence="2" type="ORF">GTA08_BOTSDO02363</name>
</gene>
<evidence type="ECO:0000313" key="3">
    <source>
        <dbReference type="Proteomes" id="UP000572817"/>
    </source>
</evidence>
<comment type="caution">
    <text evidence="2">The sequence shown here is derived from an EMBL/GenBank/DDBJ whole genome shotgun (WGS) entry which is preliminary data.</text>
</comment>
<dbReference type="GO" id="GO:0016491">
    <property type="term" value="F:oxidoreductase activity"/>
    <property type="evidence" value="ECO:0007669"/>
    <property type="project" value="InterPro"/>
</dbReference>
<accession>A0A8H4IZE9</accession>
<name>A0A8H4IZE9_9PEZI</name>
<dbReference type="InterPro" id="IPR011008">
    <property type="entry name" value="Dimeric_a/b-barrel"/>
</dbReference>
<reference evidence="2" key="1">
    <citation type="submission" date="2020-04" db="EMBL/GenBank/DDBJ databases">
        <title>Genome Assembly and Annotation of Botryosphaeria dothidea sdau 11-99, a Latent Pathogen of Apple Fruit Ring Rot in China.</title>
        <authorList>
            <person name="Yu C."/>
            <person name="Diao Y."/>
            <person name="Lu Q."/>
            <person name="Zhao J."/>
            <person name="Cui S."/>
            <person name="Peng C."/>
            <person name="He B."/>
            <person name="Liu H."/>
        </authorList>
    </citation>
    <scope>NUCLEOTIDE SEQUENCE [LARGE SCALE GENOMIC DNA]</scope>
    <source>
        <strain evidence="2">Sdau11-99</strain>
    </source>
</reference>
<dbReference type="EMBL" id="WWBZ02000016">
    <property type="protein sequence ID" value="KAF4310037.1"/>
    <property type="molecule type" value="Genomic_DNA"/>
</dbReference>
<dbReference type="PANTHER" id="PTHR40260:SF2">
    <property type="entry name" value="BLR8190 PROTEIN"/>
    <property type="match status" value="1"/>
</dbReference>
<sequence>MTLTTTVLYPNSLDKTFDVKYYLDSHMPLAEQLWGPLGMTSWAVIQFEPGPDGAAPPYRLKTVSEWESREKLSIAVASKEGKILRNDFAKFTDEVPIVLVGEEVVRS</sequence>